<dbReference type="RefSeq" id="WP_013120366.1">
    <property type="nucleotide sequence ID" value="NC_014152.1"/>
</dbReference>
<accession>D5XFD0</accession>
<dbReference type="PANTHER" id="PTHR46658:SF1">
    <property type="entry name" value="CYS OR MET METABOLISM PYRIDOXAL-PHOSPHATE-DEPENDENT ENZYME"/>
    <property type="match status" value="1"/>
</dbReference>
<evidence type="ECO:0000313" key="2">
    <source>
        <dbReference type="Proteomes" id="UP000002377"/>
    </source>
</evidence>
<dbReference type="InterPro" id="IPR009651">
    <property type="entry name" value="Met_g_lyase_put"/>
</dbReference>
<dbReference type="STRING" id="635013.TherJR_1498"/>
<protein>
    <submittedName>
        <fullName evidence="1">Aluminum resistance family protein</fullName>
    </submittedName>
</protein>
<dbReference type="eggNOG" id="COG4100">
    <property type="taxonomic scope" value="Bacteria"/>
</dbReference>
<evidence type="ECO:0000313" key="1">
    <source>
        <dbReference type="EMBL" id="ADG82351.1"/>
    </source>
</evidence>
<dbReference type="InterPro" id="IPR015424">
    <property type="entry name" value="PyrdxlP-dep_Trfase"/>
</dbReference>
<sequence length="408" mass="44363">MNLEKIVLKTEEKIQPVYNLLDKTAFKNHEKVLQAFNESQVTDYHLKGSTGYGYSDAGRTVIEKIFSIIFRTEAALVRGQITTGTHAIAVGLFGNLRPGDELLSVTGAPYDTLQEVIGIRGESPNSLKNWGVTYRQVDLTEDGQIDLDAVKKAISPKTKIVFIQRSRGYAWRNALRIQDIGSACKFVKEINPAIVIFVDNCYGELVEVQEPTEVGADLVAGSLIKNLGGGLAPTGGYLAGRESLIKNAAERLTAPGIGAAVGATSDWNRWFLQGVFLAPHVVCEALKGAVFTAALFEELGYDVLPKWNDYRSDLIQSIRLGSAETMVSFCEALQQASPIDSHVLPQPWDMPGYDCQVIMAGGTFVQGATIELSADGPIREPYAIYLQGGLSKDYVKIAAIKAARKITS</sequence>
<dbReference type="EMBL" id="CP002028">
    <property type="protein sequence ID" value="ADG82351.1"/>
    <property type="molecule type" value="Genomic_DNA"/>
</dbReference>
<proteinExistence type="predicted"/>
<reference evidence="1 2" key="1">
    <citation type="submission" date="2010-05" db="EMBL/GenBank/DDBJ databases">
        <title>Complete sequence of Thermincola sp. JR.</title>
        <authorList>
            <consortium name="US DOE Joint Genome Institute"/>
            <person name="Lucas S."/>
            <person name="Copeland A."/>
            <person name="Lapidus A."/>
            <person name="Cheng J.-F."/>
            <person name="Bruce D."/>
            <person name="Goodwin L."/>
            <person name="Pitluck S."/>
            <person name="Chertkov O."/>
            <person name="Detter J.C."/>
            <person name="Han C."/>
            <person name="Tapia R."/>
            <person name="Land M."/>
            <person name="Hauser L."/>
            <person name="Kyrpides N."/>
            <person name="Mikhailova N."/>
            <person name="Hazen T.C."/>
            <person name="Woyke T."/>
        </authorList>
    </citation>
    <scope>NUCLEOTIDE SEQUENCE [LARGE SCALE GENOMIC DNA]</scope>
    <source>
        <strain evidence="1 2">JR</strain>
    </source>
</reference>
<organism evidence="1 2">
    <name type="scientific">Thermincola potens (strain JR)</name>
    <dbReference type="NCBI Taxonomy" id="635013"/>
    <lineage>
        <taxon>Bacteria</taxon>
        <taxon>Bacillati</taxon>
        <taxon>Bacillota</taxon>
        <taxon>Clostridia</taxon>
        <taxon>Eubacteriales</taxon>
        <taxon>Thermincolaceae</taxon>
        <taxon>Thermincola</taxon>
    </lineage>
</organism>
<dbReference type="Gene3D" id="3.40.640.10">
    <property type="entry name" value="Type I PLP-dependent aspartate aminotransferase-like (Major domain)"/>
    <property type="match status" value="1"/>
</dbReference>
<dbReference type="Gene3D" id="3.90.1150.60">
    <property type="entry name" value="Methioning gamme-lyase, C-terminal domain"/>
    <property type="match status" value="1"/>
</dbReference>
<name>D5XFD0_THEPJ</name>
<dbReference type="Proteomes" id="UP000002377">
    <property type="component" value="Chromosome"/>
</dbReference>
<dbReference type="InterPro" id="IPR015421">
    <property type="entry name" value="PyrdxlP-dep_Trfase_major"/>
</dbReference>
<dbReference type="HOGENOM" id="CLU_037803_3_0_9"/>
<keyword evidence="2" id="KW-1185">Reference proteome</keyword>
<dbReference type="Pfam" id="PF06838">
    <property type="entry name" value="Met_gamma_lyase"/>
    <property type="match status" value="1"/>
</dbReference>
<dbReference type="AlphaFoldDB" id="D5XFD0"/>
<dbReference type="KEGG" id="tjr:TherJR_1498"/>
<gene>
    <name evidence="1" type="ordered locus">TherJR_1498</name>
</gene>
<dbReference type="PANTHER" id="PTHR46658">
    <property type="entry name" value="CYS OR MET METABOLISM PYRIDOXAL-PHOSPHATE-DEPENDENT ENZYME"/>
    <property type="match status" value="1"/>
</dbReference>
<dbReference type="SUPFAM" id="SSF53383">
    <property type="entry name" value="PLP-dependent transferases"/>
    <property type="match status" value="1"/>
</dbReference>